<dbReference type="PATRIC" id="fig|1121290.3.peg.285"/>
<keyword evidence="2" id="KW-1185">Reference proteome</keyword>
<comment type="caution">
    <text evidence="1">The sequence shown here is derived from an EMBL/GenBank/DDBJ whole genome shotgun (WGS) entry which is preliminary data.</text>
</comment>
<dbReference type="SUPFAM" id="SSF49373">
    <property type="entry name" value="Invasin/intimin cell-adhesion fragments"/>
    <property type="match status" value="1"/>
</dbReference>
<dbReference type="EMBL" id="LZFO01000003">
    <property type="protein sequence ID" value="OFI07452.1"/>
    <property type="molecule type" value="Genomic_DNA"/>
</dbReference>
<proteinExistence type="predicted"/>
<dbReference type="OrthoDB" id="2533640at2"/>
<dbReference type="Proteomes" id="UP000175744">
    <property type="component" value="Unassembled WGS sequence"/>
</dbReference>
<reference evidence="1 2" key="1">
    <citation type="submission" date="2016-06" db="EMBL/GenBank/DDBJ databases">
        <title>Genome sequence of Clostridium acetireducens DSM 10703.</title>
        <authorList>
            <person name="Poehlein A."/>
            <person name="Fluechter S."/>
            <person name="Duerre P."/>
            <person name="Daniel R."/>
        </authorList>
    </citation>
    <scope>NUCLEOTIDE SEQUENCE [LARGE SCALE GENOMIC DNA]</scope>
    <source>
        <strain evidence="1 2">DSM 10703</strain>
    </source>
</reference>
<dbReference type="STRING" id="1121290.CLAOCE_02810"/>
<evidence type="ECO:0000313" key="2">
    <source>
        <dbReference type="Proteomes" id="UP000175744"/>
    </source>
</evidence>
<name>A0A1E8F1I6_9CLOT</name>
<protein>
    <submittedName>
        <fullName evidence="1">Bacterial Ig-like domain protein</fullName>
    </submittedName>
</protein>
<evidence type="ECO:0000313" key="1">
    <source>
        <dbReference type="EMBL" id="OFI07452.1"/>
    </source>
</evidence>
<accession>A0A1E8F1I6</accession>
<gene>
    <name evidence="1" type="ORF">CLOACE_02810</name>
</gene>
<dbReference type="AlphaFoldDB" id="A0A1E8F1I6"/>
<sequence length="383" mass="43219">MPKSVEDYLDFLLKEKGKNVVIRGIQAKAIITDVNEKISYYDDKMIRTDMEIHTGERIDYQTDQWIVISEIDKNKNSYKARIRKMNYTIKMVVDEVLCEFISIIEGISFGIDEGKFMNFEAGKIQVTIPADSVSNKIDVDMRFIKMDKAWKVVGVDKSRLGIVILHCEKDLFGSYDDRINEIANTNLIAIWEIQINEENCQVALNKEFTFTATVMKNSTEYQGAILVWESSDENIAVVNDGVITGVAIGSVEISVHIQDKPTVKTNIQIEVVESIPDVITYKMWSSYTDGSGKSYTDFSVRYGSSKWFGVEKYVNGVLADVNDTYSFSLNPNGTPSSNYIYTVINSYKVKLEGEGYGYSVILSATSNESGEILTQSIQLKSLF</sequence>
<organism evidence="1 2">
    <name type="scientific">Clostridium acetireducens DSM 10703</name>
    <dbReference type="NCBI Taxonomy" id="1121290"/>
    <lineage>
        <taxon>Bacteria</taxon>
        <taxon>Bacillati</taxon>
        <taxon>Bacillota</taxon>
        <taxon>Clostridia</taxon>
        <taxon>Eubacteriales</taxon>
        <taxon>Clostridiaceae</taxon>
        <taxon>Clostridium</taxon>
    </lineage>
</organism>
<dbReference type="Gene3D" id="2.60.40.1080">
    <property type="match status" value="1"/>
</dbReference>
<dbReference type="RefSeq" id="WP_070109254.1">
    <property type="nucleotide sequence ID" value="NZ_LZFO01000003.1"/>
</dbReference>
<dbReference type="InterPro" id="IPR008964">
    <property type="entry name" value="Invasin/intimin_cell_adhesion"/>
</dbReference>